<reference evidence="1 2" key="1">
    <citation type="submission" date="2024-10" db="EMBL/GenBank/DDBJ databases">
        <title>The Natural Products Discovery Center: Release of the First 8490 Sequenced Strains for Exploring Actinobacteria Biosynthetic Diversity.</title>
        <authorList>
            <person name="Kalkreuter E."/>
            <person name="Kautsar S.A."/>
            <person name="Yang D."/>
            <person name="Bader C.D."/>
            <person name="Teijaro C.N."/>
            <person name="Fluegel L."/>
            <person name="Davis C.M."/>
            <person name="Simpson J.R."/>
            <person name="Lauterbach L."/>
            <person name="Steele A.D."/>
            <person name="Gui C."/>
            <person name="Meng S."/>
            <person name="Li G."/>
            <person name="Viehrig K."/>
            <person name="Ye F."/>
            <person name="Su P."/>
            <person name="Kiefer A.F."/>
            <person name="Nichols A."/>
            <person name="Cepeda A.J."/>
            <person name="Yan W."/>
            <person name="Fan B."/>
            <person name="Jiang Y."/>
            <person name="Adhikari A."/>
            <person name="Zheng C.-J."/>
            <person name="Schuster L."/>
            <person name="Cowan T.M."/>
            <person name="Smanski M.J."/>
            <person name="Chevrette M.G."/>
            <person name="De Carvalho L.P.S."/>
            <person name="Shen B."/>
        </authorList>
    </citation>
    <scope>NUCLEOTIDE SEQUENCE [LARGE SCALE GENOMIC DNA]</scope>
    <source>
        <strain evidence="1 2">NPDC093086</strain>
    </source>
</reference>
<keyword evidence="2" id="KW-1185">Reference proteome</keyword>
<name>A0ABW8HFS7_9ACTN</name>
<dbReference type="Proteomes" id="UP001617907">
    <property type="component" value="Unassembled WGS sequence"/>
</dbReference>
<sequence>MEEPTAMISLSGAGGATGWIYGFASGQVKVHVQYSEVPGPWIYHVEGRILEGRVAVTSLAIAPRDPEAPTPITKDTVRRTPVGSVLARVKTALLAEWEEQRARAEGKDAPEGSGLVARVGTDAITHTVKRGRSWPAEHFMQVAWFYVIAELTDEAPRKMIAQHWGVSEATASRWLDKARKLDYLPNYPAAPTRPRTDAAANHEANRDVERQIFEKVLWSGLGRLGTRAERKAEVDDIVQQVVLGDSPEAQRIRATIFSEQIVDLAERYPNESVRQAANDLLEALANSTDPDQGED</sequence>
<organism evidence="1 2">
    <name type="scientific">Streptomyces ardesiacus</name>
    <dbReference type="NCBI Taxonomy" id="285564"/>
    <lineage>
        <taxon>Bacteria</taxon>
        <taxon>Bacillati</taxon>
        <taxon>Actinomycetota</taxon>
        <taxon>Actinomycetes</taxon>
        <taxon>Kitasatosporales</taxon>
        <taxon>Streptomycetaceae</taxon>
        <taxon>Streptomyces</taxon>
    </lineage>
</organism>
<proteinExistence type="predicted"/>
<accession>A0ABW8HFS7</accession>
<gene>
    <name evidence="1" type="ORF">ACIQFM_22325</name>
</gene>
<protein>
    <submittedName>
        <fullName evidence="1">Uncharacterized protein</fullName>
    </submittedName>
</protein>
<evidence type="ECO:0000313" key="2">
    <source>
        <dbReference type="Proteomes" id="UP001617907"/>
    </source>
</evidence>
<dbReference type="EMBL" id="JBIVPC010000012">
    <property type="protein sequence ID" value="MFJ6038985.1"/>
    <property type="molecule type" value="Genomic_DNA"/>
</dbReference>
<comment type="caution">
    <text evidence="1">The sequence shown here is derived from an EMBL/GenBank/DDBJ whole genome shotgun (WGS) entry which is preliminary data.</text>
</comment>
<evidence type="ECO:0000313" key="1">
    <source>
        <dbReference type="EMBL" id="MFJ6038985.1"/>
    </source>
</evidence>
<dbReference type="RefSeq" id="WP_350890472.1">
    <property type="nucleotide sequence ID" value="NZ_JBEOTR010000008.1"/>
</dbReference>